<dbReference type="Pfam" id="PF13407">
    <property type="entry name" value="Peripla_BP_4"/>
    <property type="match status" value="1"/>
</dbReference>
<dbReference type="GO" id="GO:0030288">
    <property type="term" value="C:outer membrane-bounded periplasmic space"/>
    <property type="evidence" value="ECO:0007669"/>
    <property type="project" value="TreeGrafter"/>
</dbReference>
<dbReference type="InterPro" id="IPR050555">
    <property type="entry name" value="Bact_Solute-Bind_Prot2"/>
</dbReference>
<reference evidence="4" key="1">
    <citation type="submission" date="2019-08" db="EMBL/GenBank/DDBJ databases">
        <authorList>
            <person name="Kucharzyk K."/>
            <person name="Murdoch R.W."/>
            <person name="Higgins S."/>
            <person name="Loffler F."/>
        </authorList>
    </citation>
    <scope>NUCLEOTIDE SEQUENCE</scope>
</reference>
<protein>
    <recommendedName>
        <fullName evidence="3">Periplasmic binding protein domain-containing protein</fullName>
    </recommendedName>
</protein>
<evidence type="ECO:0000256" key="1">
    <source>
        <dbReference type="ARBA" id="ARBA00004196"/>
    </source>
</evidence>
<evidence type="ECO:0000259" key="3">
    <source>
        <dbReference type="Pfam" id="PF13407"/>
    </source>
</evidence>
<dbReference type="PANTHER" id="PTHR30036:SF7">
    <property type="entry name" value="ABC TRANSPORTER PERIPLASMIC-BINDING PROTEIN YPHF"/>
    <property type="match status" value="1"/>
</dbReference>
<organism evidence="4">
    <name type="scientific">bioreactor metagenome</name>
    <dbReference type="NCBI Taxonomy" id="1076179"/>
    <lineage>
        <taxon>unclassified sequences</taxon>
        <taxon>metagenomes</taxon>
        <taxon>ecological metagenomes</taxon>
    </lineage>
</organism>
<comment type="subcellular location">
    <subcellularLocation>
        <location evidence="1">Cell envelope</location>
    </subcellularLocation>
</comment>
<dbReference type="SUPFAM" id="SSF53822">
    <property type="entry name" value="Periplasmic binding protein-like I"/>
    <property type="match status" value="1"/>
</dbReference>
<dbReference type="GO" id="GO:0030246">
    <property type="term" value="F:carbohydrate binding"/>
    <property type="evidence" value="ECO:0007669"/>
    <property type="project" value="TreeGrafter"/>
</dbReference>
<proteinExistence type="inferred from homology"/>
<dbReference type="EMBL" id="VSSQ01002292">
    <property type="protein sequence ID" value="MPM14513.1"/>
    <property type="molecule type" value="Genomic_DNA"/>
</dbReference>
<dbReference type="Gene3D" id="3.40.50.2300">
    <property type="match status" value="2"/>
</dbReference>
<name>A0A644XJW9_9ZZZZ</name>
<comment type="caution">
    <text evidence="4">The sequence shown here is derived from an EMBL/GenBank/DDBJ whole genome shotgun (WGS) entry which is preliminary data.</text>
</comment>
<sequence>MMKRKAIAGGLVALLMLGATACSQGGAAAGGSSPTAKNADAGTVKSASAPLPAPFNAGEVHVAIVQNTGQGDYFQQYLNGTRLQAKALNMKLDVYDAQGDNATQASQLDQAIASGATGIIVRHGFADTLCPGVNKALDKGVKVVIYDVEIQKCAPRAVQTQQSDAKMASLVLDQMAKDVGKNVNVGYVNVAGIAPLDRRDVVWQQYKKDNSWTEKFKTGKYTSSSATDSAPMVDNALKANSDVVAVYAPYDELSKATLSGLDQNPQLKSKVKVYGADISTADIELMKAPGSPWVATGATDPNAIGAAVTRTLALDMAGQLSTLKVEFPPILVTQQTLRDKNINNMNDLRAAEPSLNISDVSSSAWIPAVQF</sequence>
<dbReference type="InterPro" id="IPR028082">
    <property type="entry name" value="Peripla_BP_I"/>
</dbReference>
<feature type="domain" description="Periplasmic binding protein" evidence="3">
    <location>
        <begin position="63"/>
        <end position="313"/>
    </location>
</feature>
<accession>A0A644XJW9</accession>
<dbReference type="PANTHER" id="PTHR30036">
    <property type="entry name" value="D-XYLOSE-BINDING PERIPLASMIC PROTEIN"/>
    <property type="match status" value="1"/>
</dbReference>
<gene>
    <name evidence="4" type="ORF">SDC9_60877</name>
</gene>
<evidence type="ECO:0000256" key="2">
    <source>
        <dbReference type="ARBA" id="ARBA00007639"/>
    </source>
</evidence>
<dbReference type="AlphaFoldDB" id="A0A644XJW9"/>
<comment type="similarity">
    <text evidence="2">Belongs to the bacterial solute-binding protein 2 family.</text>
</comment>
<evidence type="ECO:0000313" key="4">
    <source>
        <dbReference type="EMBL" id="MPM14513.1"/>
    </source>
</evidence>
<dbReference type="PROSITE" id="PS51257">
    <property type="entry name" value="PROKAR_LIPOPROTEIN"/>
    <property type="match status" value="1"/>
</dbReference>
<dbReference type="InterPro" id="IPR025997">
    <property type="entry name" value="SBP_2_dom"/>
</dbReference>